<dbReference type="EMBL" id="HACG01032548">
    <property type="protein sequence ID" value="CEK79413.1"/>
    <property type="molecule type" value="Transcribed_RNA"/>
</dbReference>
<name>A0A0B7AF64_9EUPU</name>
<reference evidence="1" key="1">
    <citation type="submission" date="2014-12" db="EMBL/GenBank/DDBJ databases">
        <title>Insight into the proteome of Arion vulgaris.</title>
        <authorList>
            <person name="Aradska J."/>
            <person name="Bulat T."/>
            <person name="Smidak R."/>
            <person name="Sarate P."/>
            <person name="Gangsoo J."/>
            <person name="Sialana F."/>
            <person name="Bilban M."/>
            <person name="Lubec G."/>
        </authorList>
    </citation>
    <scope>NUCLEOTIDE SEQUENCE</scope>
    <source>
        <tissue evidence="1">Skin</tissue>
    </source>
</reference>
<sequence length="100" mass="11571">MRYTRKPEGWDMGKPMLLQFTRLLVSLVPEISVTHLLGRIAVPSNIFMTSTCRKHPSSYFIFISHHLESRCPSSPYSKCDPHHRTTDLSPITLQRFVTIQ</sequence>
<dbReference type="AlphaFoldDB" id="A0A0B7AF64"/>
<protein>
    <submittedName>
        <fullName evidence="1">Uncharacterized protein</fullName>
    </submittedName>
</protein>
<proteinExistence type="predicted"/>
<gene>
    <name evidence="1" type="primary">ORF115294</name>
</gene>
<accession>A0A0B7AF64</accession>
<evidence type="ECO:0000313" key="1">
    <source>
        <dbReference type="EMBL" id="CEK79413.1"/>
    </source>
</evidence>
<organism evidence="1">
    <name type="scientific">Arion vulgaris</name>
    <dbReference type="NCBI Taxonomy" id="1028688"/>
    <lineage>
        <taxon>Eukaryota</taxon>
        <taxon>Metazoa</taxon>
        <taxon>Spiralia</taxon>
        <taxon>Lophotrochozoa</taxon>
        <taxon>Mollusca</taxon>
        <taxon>Gastropoda</taxon>
        <taxon>Heterobranchia</taxon>
        <taxon>Euthyneura</taxon>
        <taxon>Panpulmonata</taxon>
        <taxon>Eupulmonata</taxon>
        <taxon>Stylommatophora</taxon>
        <taxon>Helicina</taxon>
        <taxon>Arionoidea</taxon>
        <taxon>Arionidae</taxon>
        <taxon>Arion</taxon>
    </lineage>
</organism>
<feature type="non-terminal residue" evidence="1">
    <location>
        <position position="100"/>
    </location>
</feature>